<name>A0A6H9YU13_9ACTN</name>
<dbReference type="InterPro" id="IPR035906">
    <property type="entry name" value="MetI-like_sf"/>
</dbReference>
<dbReference type="GO" id="GO:0006865">
    <property type="term" value="P:amino acid transport"/>
    <property type="evidence" value="ECO:0007669"/>
    <property type="project" value="UniProtKB-KW"/>
</dbReference>
<protein>
    <submittedName>
        <fullName evidence="11">Amino acid ABC transporter permease</fullName>
    </submittedName>
</protein>
<dbReference type="NCBIfam" id="TIGR01726">
    <property type="entry name" value="HEQRo_perm_3TM"/>
    <property type="match status" value="1"/>
</dbReference>
<keyword evidence="5 9" id="KW-0812">Transmembrane</keyword>
<dbReference type="PROSITE" id="PS50928">
    <property type="entry name" value="ABC_TM1"/>
    <property type="match status" value="1"/>
</dbReference>
<organism evidence="11 12">
    <name type="scientific">Actinomadura rudentiformis</name>
    <dbReference type="NCBI Taxonomy" id="359158"/>
    <lineage>
        <taxon>Bacteria</taxon>
        <taxon>Bacillati</taxon>
        <taxon>Actinomycetota</taxon>
        <taxon>Actinomycetes</taxon>
        <taxon>Streptosporangiales</taxon>
        <taxon>Thermomonosporaceae</taxon>
        <taxon>Actinomadura</taxon>
    </lineage>
</organism>
<feature type="transmembrane region" description="Helical" evidence="9">
    <location>
        <begin position="198"/>
        <end position="220"/>
    </location>
</feature>
<comment type="caution">
    <text evidence="11">The sequence shown here is derived from an EMBL/GenBank/DDBJ whole genome shotgun (WGS) entry which is preliminary data.</text>
</comment>
<keyword evidence="4" id="KW-1003">Cell membrane</keyword>
<gene>
    <name evidence="11" type="ORF">F8566_27235</name>
</gene>
<dbReference type="CDD" id="cd06261">
    <property type="entry name" value="TM_PBP2"/>
    <property type="match status" value="1"/>
</dbReference>
<evidence type="ECO:0000256" key="2">
    <source>
        <dbReference type="ARBA" id="ARBA00010072"/>
    </source>
</evidence>
<reference evidence="11 12" key="1">
    <citation type="submission" date="2019-09" db="EMBL/GenBank/DDBJ databases">
        <title>Actinomadura physcomitrii sp. nov., a novel actinomycete isolated from moss [Physcomitrium sphaericum (Ludw) Fuernr].</title>
        <authorList>
            <person name="Zhuang X."/>
            <person name="Liu C."/>
        </authorList>
    </citation>
    <scope>NUCLEOTIDE SEQUENCE [LARGE SCALE GENOMIC DNA]</scope>
    <source>
        <strain evidence="11 12">HMC1</strain>
    </source>
</reference>
<dbReference type="PANTHER" id="PTHR30614:SF37">
    <property type="entry name" value="AMINO-ACID ABC TRANSPORTER PERMEASE PROTEIN YHDX-RELATED"/>
    <property type="match status" value="1"/>
</dbReference>
<evidence type="ECO:0000256" key="1">
    <source>
        <dbReference type="ARBA" id="ARBA00004651"/>
    </source>
</evidence>
<dbReference type="AlphaFoldDB" id="A0A6H9YU13"/>
<feature type="transmembrane region" description="Helical" evidence="9">
    <location>
        <begin position="94"/>
        <end position="113"/>
    </location>
</feature>
<evidence type="ECO:0000256" key="9">
    <source>
        <dbReference type="RuleBase" id="RU363032"/>
    </source>
</evidence>
<keyword evidence="7 9" id="KW-1133">Transmembrane helix</keyword>
<feature type="domain" description="ABC transmembrane type-1" evidence="10">
    <location>
        <begin position="21"/>
        <end position="216"/>
    </location>
</feature>
<evidence type="ECO:0000256" key="7">
    <source>
        <dbReference type="ARBA" id="ARBA00022989"/>
    </source>
</evidence>
<evidence type="ECO:0000256" key="5">
    <source>
        <dbReference type="ARBA" id="ARBA00022692"/>
    </source>
</evidence>
<dbReference type="InterPro" id="IPR000515">
    <property type="entry name" value="MetI-like"/>
</dbReference>
<dbReference type="SUPFAM" id="SSF161098">
    <property type="entry name" value="MetI-like"/>
    <property type="match status" value="1"/>
</dbReference>
<keyword evidence="3 9" id="KW-0813">Transport</keyword>
<feature type="transmembrane region" description="Helical" evidence="9">
    <location>
        <begin position="20"/>
        <end position="48"/>
    </location>
</feature>
<dbReference type="RefSeq" id="WP_151564596.1">
    <property type="nucleotide sequence ID" value="NZ_WBMT01000013.1"/>
</dbReference>
<dbReference type="GO" id="GO:0043190">
    <property type="term" value="C:ATP-binding cassette (ABC) transporter complex"/>
    <property type="evidence" value="ECO:0007669"/>
    <property type="project" value="InterPro"/>
</dbReference>
<dbReference type="PANTHER" id="PTHR30614">
    <property type="entry name" value="MEMBRANE COMPONENT OF AMINO ACID ABC TRANSPORTER"/>
    <property type="match status" value="1"/>
</dbReference>
<evidence type="ECO:0000256" key="6">
    <source>
        <dbReference type="ARBA" id="ARBA00022970"/>
    </source>
</evidence>
<feature type="transmembrane region" description="Helical" evidence="9">
    <location>
        <begin position="69"/>
        <end position="88"/>
    </location>
</feature>
<dbReference type="InterPro" id="IPR043429">
    <property type="entry name" value="ArtM/GltK/GlnP/TcyL/YhdX-like"/>
</dbReference>
<accession>A0A6H9YU13</accession>
<dbReference type="Proteomes" id="UP000468735">
    <property type="component" value="Unassembled WGS sequence"/>
</dbReference>
<proteinExistence type="inferred from homology"/>
<dbReference type="OrthoDB" id="3181282at2"/>
<dbReference type="GO" id="GO:0022857">
    <property type="term" value="F:transmembrane transporter activity"/>
    <property type="evidence" value="ECO:0007669"/>
    <property type="project" value="InterPro"/>
</dbReference>
<keyword evidence="6" id="KW-0029">Amino-acid transport</keyword>
<evidence type="ECO:0000259" key="10">
    <source>
        <dbReference type="PROSITE" id="PS50928"/>
    </source>
</evidence>
<evidence type="ECO:0000256" key="4">
    <source>
        <dbReference type="ARBA" id="ARBA00022475"/>
    </source>
</evidence>
<keyword evidence="12" id="KW-1185">Reference proteome</keyword>
<feature type="transmembrane region" description="Helical" evidence="9">
    <location>
        <begin position="154"/>
        <end position="178"/>
    </location>
</feature>
<comment type="similarity">
    <text evidence="2">Belongs to the binding-protein-dependent transport system permease family. HisMQ subfamily.</text>
</comment>
<dbReference type="InterPro" id="IPR010065">
    <property type="entry name" value="AA_ABC_transptr_permease_3TM"/>
</dbReference>
<dbReference type="Pfam" id="PF00528">
    <property type="entry name" value="BPD_transp_1"/>
    <property type="match status" value="1"/>
</dbReference>
<evidence type="ECO:0000256" key="8">
    <source>
        <dbReference type="ARBA" id="ARBA00023136"/>
    </source>
</evidence>
<dbReference type="EMBL" id="WBMT01000013">
    <property type="protein sequence ID" value="KAB2345634.1"/>
    <property type="molecule type" value="Genomic_DNA"/>
</dbReference>
<evidence type="ECO:0000256" key="3">
    <source>
        <dbReference type="ARBA" id="ARBA00022448"/>
    </source>
</evidence>
<evidence type="ECO:0000313" key="11">
    <source>
        <dbReference type="EMBL" id="KAB2345634.1"/>
    </source>
</evidence>
<keyword evidence="8 9" id="KW-0472">Membrane</keyword>
<evidence type="ECO:0000313" key="12">
    <source>
        <dbReference type="Proteomes" id="UP000468735"/>
    </source>
</evidence>
<sequence length="227" mass="24814">MDVLFDFTPVFDNMGDILQAFWAVIRLTVTTGILSLILGTILAGMRVAPVRIFRGAGTLYVNVFRNTPLTLILAFCALGLSDTLHISLSTQSTVNFYWLAVFGLAAYTAAFICEALRSGINTVPLGQAEAARAVGLTFFQSLRLVILPQAFRSVIAPLGSIFIAMTKNTTVVIVASYVESAYIMRQLFEEEGATIPMFLAFAIGFMIITLPMGFFFGWLAKRLAVSR</sequence>
<dbReference type="Gene3D" id="1.10.3720.10">
    <property type="entry name" value="MetI-like"/>
    <property type="match status" value="1"/>
</dbReference>
<comment type="subcellular location">
    <subcellularLocation>
        <location evidence="1 9">Cell membrane</location>
        <topology evidence="1 9">Multi-pass membrane protein</topology>
    </subcellularLocation>
</comment>